<keyword evidence="7 15" id="KW-0812">Transmembrane</keyword>
<evidence type="ECO:0000256" key="4">
    <source>
        <dbReference type="ARBA" id="ARBA00022475"/>
    </source>
</evidence>
<keyword evidence="14" id="KW-0175">Coiled coil</keyword>
<dbReference type="SMART" id="SM00387">
    <property type="entry name" value="HATPase_c"/>
    <property type="match status" value="1"/>
</dbReference>
<keyword evidence="10 18" id="KW-0067">ATP-binding</keyword>
<dbReference type="Gene3D" id="3.30.565.10">
    <property type="entry name" value="Histidine kinase-like ATPase, C-terminal domain"/>
    <property type="match status" value="1"/>
</dbReference>
<evidence type="ECO:0000256" key="2">
    <source>
        <dbReference type="ARBA" id="ARBA00004651"/>
    </source>
</evidence>
<dbReference type="SMART" id="SM00388">
    <property type="entry name" value="HisKA"/>
    <property type="match status" value="1"/>
</dbReference>
<dbReference type="InterPro" id="IPR036890">
    <property type="entry name" value="HATPase_C_sf"/>
</dbReference>
<evidence type="ECO:0000259" key="17">
    <source>
        <dbReference type="PROSITE" id="PS50885"/>
    </source>
</evidence>
<dbReference type="Gene3D" id="6.10.340.10">
    <property type="match status" value="1"/>
</dbReference>
<dbReference type="EMBL" id="JAIKTU010000002">
    <property type="protein sequence ID" value="MBY0754433.1"/>
    <property type="molecule type" value="Genomic_DNA"/>
</dbReference>
<dbReference type="PRINTS" id="PR00344">
    <property type="entry name" value="BCTRLSENSOR"/>
</dbReference>
<keyword evidence="6" id="KW-0808">Transferase</keyword>
<evidence type="ECO:0000256" key="12">
    <source>
        <dbReference type="ARBA" id="ARBA00023012"/>
    </source>
</evidence>
<dbReference type="PROSITE" id="PS50109">
    <property type="entry name" value="HIS_KIN"/>
    <property type="match status" value="1"/>
</dbReference>
<comment type="subcellular location">
    <subcellularLocation>
        <location evidence="2">Cell membrane</location>
        <topology evidence="2">Multi-pass membrane protein</topology>
    </subcellularLocation>
</comment>
<dbReference type="GO" id="GO:0005524">
    <property type="term" value="F:ATP binding"/>
    <property type="evidence" value="ECO:0007669"/>
    <property type="project" value="UniProtKB-KW"/>
</dbReference>
<dbReference type="PANTHER" id="PTHR45528:SF1">
    <property type="entry name" value="SENSOR HISTIDINE KINASE CPXA"/>
    <property type="match status" value="1"/>
</dbReference>
<dbReference type="Pfam" id="PF00512">
    <property type="entry name" value="HisKA"/>
    <property type="match status" value="1"/>
</dbReference>
<evidence type="ECO:0000256" key="11">
    <source>
        <dbReference type="ARBA" id="ARBA00022989"/>
    </source>
</evidence>
<dbReference type="Pfam" id="PF02518">
    <property type="entry name" value="HATPase_c"/>
    <property type="match status" value="1"/>
</dbReference>
<name>A0ABS7KUE0_CLOSR</name>
<dbReference type="SUPFAM" id="SSF158472">
    <property type="entry name" value="HAMP domain-like"/>
    <property type="match status" value="1"/>
</dbReference>
<dbReference type="InterPro" id="IPR003660">
    <property type="entry name" value="HAMP_dom"/>
</dbReference>
<evidence type="ECO:0000259" key="16">
    <source>
        <dbReference type="PROSITE" id="PS50109"/>
    </source>
</evidence>
<accession>A0ABS7KUE0</accession>
<dbReference type="EC" id="2.7.13.3" evidence="3"/>
<evidence type="ECO:0000256" key="14">
    <source>
        <dbReference type="SAM" id="Coils"/>
    </source>
</evidence>
<dbReference type="Proteomes" id="UP001299068">
    <property type="component" value="Unassembled WGS sequence"/>
</dbReference>
<dbReference type="SUPFAM" id="SSF47384">
    <property type="entry name" value="Homodimeric domain of signal transducing histidine kinase"/>
    <property type="match status" value="1"/>
</dbReference>
<comment type="catalytic activity">
    <reaction evidence="1">
        <text>ATP + protein L-histidine = ADP + protein N-phospho-L-histidine.</text>
        <dbReference type="EC" id="2.7.13.3"/>
    </reaction>
</comment>
<dbReference type="Gene3D" id="1.10.287.130">
    <property type="match status" value="1"/>
</dbReference>
<evidence type="ECO:0000256" key="9">
    <source>
        <dbReference type="ARBA" id="ARBA00022777"/>
    </source>
</evidence>
<keyword evidence="5" id="KW-0597">Phosphoprotein</keyword>
<evidence type="ECO:0000256" key="15">
    <source>
        <dbReference type="SAM" id="Phobius"/>
    </source>
</evidence>
<feature type="domain" description="Histidine kinase" evidence="16">
    <location>
        <begin position="249"/>
        <end position="462"/>
    </location>
</feature>
<dbReference type="PANTHER" id="PTHR45528">
    <property type="entry name" value="SENSOR HISTIDINE KINASE CPXA"/>
    <property type="match status" value="1"/>
</dbReference>
<proteinExistence type="predicted"/>
<dbReference type="InterPro" id="IPR004358">
    <property type="entry name" value="Sig_transdc_His_kin-like_C"/>
</dbReference>
<organism evidence="18 19">
    <name type="scientific">Clostridium sardiniense</name>
    <name type="common">Clostridium absonum</name>
    <dbReference type="NCBI Taxonomy" id="29369"/>
    <lineage>
        <taxon>Bacteria</taxon>
        <taxon>Bacillati</taxon>
        <taxon>Bacillota</taxon>
        <taxon>Clostridia</taxon>
        <taxon>Eubacteriales</taxon>
        <taxon>Clostridiaceae</taxon>
        <taxon>Clostridium</taxon>
    </lineage>
</organism>
<dbReference type="PROSITE" id="PS50885">
    <property type="entry name" value="HAMP"/>
    <property type="match status" value="1"/>
</dbReference>
<evidence type="ECO:0000256" key="7">
    <source>
        <dbReference type="ARBA" id="ARBA00022692"/>
    </source>
</evidence>
<evidence type="ECO:0000256" key="8">
    <source>
        <dbReference type="ARBA" id="ARBA00022741"/>
    </source>
</evidence>
<evidence type="ECO:0000256" key="13">
    <source>
        <dbReference type="ARBA" id="ARBA00023136"/>
    </source>
</evidence>
<keyword evidence="13 15" id="KW-0472">Membrane</keyword>
<keyword evidence="9" id="KW-0418">Kinase</keyword>
<dbReference type="Pfam" id="PF00672">
    <property type="entry name" value="HAMP"/>
    <property type="match status" value="1"/>
</dbReference>
<evidence type="ECO:0000256" key="6">
    <source>
        <dbReference type="ARBA" id="ARBA00022679"/>
    </source>
</evidence>
<dbReference type="InterPro" id="IPR003661">
    <property type="entry name" value="HisK_dim/P_dom"/>
</dbReference>
<feature type="coiled-coil region" evidence="14">
    <location>
        <begin position="219"/>
        <end position="249"/>
    </location>
</feature>
<dbReference type="InterPro" id="IPR036097">
    <property type="entry name" value="HisK_dim/P_sf"/>
</dbReference>
<feature type="domain" description="HAMP" evidence="17">
    <location>
        <begin position="188"/>
        <end position="241"/>
    </location>
</feature>
<keyword evidence="4" id="KW-1003">Cell membrane</keyword>
<dbReference type="CDD" id="cd00075">
    <property type="entry name" value="HATPase"/>
    <property type="match status" value="1"/>
</dbReference>
<evidence type="ECO:0000256" key="5">
    <source>
        <dbReference type="ARBA" id="ARBA00022553"/>
    </source>
</evidence>
<evidence type="ECO:0000256" key="10">
    <source>
        <dbReference type="ARBA" id="ARBA00022840"/>
    </source>
</evidence>
<evidence type="ECO:0000313" key="19">
    <source>
        <dbReference type="Proteomes" id="UP001299068"/>
    </source>
</evidence>
<sequence length="462" mass="52813">MLNKLKHRLTLIFILFSLVIIFLIGILANISIKSNFNKYIEDSIDKRKDEIVKSIENNYKSEEWNKDNINTIGLDSIENGLIIKIKDNNGNVIWNAREINNLLCESVLKKIRSNTNKINPRLKEGNTIDNINLTKDNRDIGTLSIEYIGPFYYNESDLIFFETLNRVLIIVGGLAIIISVIIGFSISHNISKPVLKVIKATNLIAEGNYSHKINVKNNIREMNQMINSVNKLADNLEEQDKLRKILTRDISHELRTPLTTIQIQVEALIDGVLEPSEERLKSIFDEIQRLNRLVESLEKLARYESDSLVLNKEKTNIKDLIETLLVNFEKQFLDKNIKIELNLEDIICDIDKDKISQAIINIISNSIKYTVEQGYIEISDYRDRSKTYISIKDNGIGIDEKNIKYIFERFYRADESRTRSSGGVGVGLTISKAIVEAHGGDIKVKSKINKGSEFVIEIPNSI</sequence>
<keyword evidence="11 15" id="KW-1133">Transmembrane helix</keyword>
<dbReference type="CDD" id="cd06225">
    <property type="entry name" value="HAMP"/>
    <property type="match status" value="1"/>
</dbReference>
<dbReference type="SUPFAM" id="SSF55874">
    <property type="entry name" value="ATPase domain of HSP90 chaperone/DNA topoisomerase II/histidine kinase"/>
    <property type="match status" value="1"/>
</dbReference>
<gene>
    <name evidence="18" type="ORF">K5V21_03085</name>
</gene>
<evidence type="ECO:0000313" key="18">
    <source>
        <dbReference type="EMBL" id="MBY0754433.1"/>
    </source>
</evidence>
<dbReference type="InterPro" id="IPR050398">
    <property type="entry name" value="HssS/ArlS-like"/>
</dbReference>
<dbReference type="InterPro" id="IPR005467">
    <property type="entry name" value="His_kinase_dom"/>
</dbReference>
<keyword evidence="8" id="KW-0547">Nucleotide-binding</keyword>
<reference evidence="18 19" key="1">
    <citation type="journal article" date="2021" name="Cell Host Microbe">
        <title>in vivo commensal control of Clostridioides difficile virulence.</title>
        <authorList>
            <person name="Girinathan B.P."/>
            <person name="Dibenedetto N."/>
            <person name="Worley J.N."/>
            <person name="Peltier J."/>
            <person name="Arrieta-Ortiz M.L."/>
            <person name="Rupa Christinal Immanuel S."/>
            <person name="Lavin R."/>
            <person name="Delaney M.L."/>
            <person name="Cummins C."/>
            <person name="Hoffmann M."/>
            <person name="Luo Y."/>
            <person name="Gonzalez-Escalona N."/>
            <person name="Allard M."/>
            <person name="Onderdonk A.B."/>
            <person name="Gerber G.K."/>
            <person name="Sonenshein A.L."/>
            <person name="Baliga N."/>
            <person name="Dupuy B."/>
            <person name="Bry L."/>
        </authorList>
    </citation>
    <scope>NUCLEOTIDE SEQUENCE [LARGE SCALE GENOMIC DNA]</scope>
    <source>
        <strain evidence="18 19">DSM 599</strain>
    </source>
</reference>
<dbReference type="CDD" id="cd00082">
    <property type="entry name" value="HisKA"/>
    <property type="match status" value="1"/>
</dbReference>
<keyword evidence="12" id="KW-0902">Two-component regulatory system</keyword>
<evidence type="ECO:0000256" key="3">
    <source>
        <dbReference type="ARBA" id="ARBA00012438"/>
    </source>
</evidence>
<feature type="transmembrane region" description="Helical" evidence="15">
    <location>
        <begin position="12"/>
        <end position="32"/>
    </location>
</feature>
<feature type="transmembrane region" description="Helical" evidence="15">
    <location>
        <begin position="167"/>
        <end position="186"/>
    </location>
</feature>
<comment type="caution">
    <text evidence="18">The sequence shown here is derived from an EMBL/GenBank/DDBJ whole genome shotgun (WGS) entry which is preliminary data.</text>
</comment>
<dbReference type="SMART" id="SM00304">
    <property type="entry name" value="HAMP"/>
    <property type="match status" value="1"/>
</dbReference>
<dbReference type="InterPro" id="IPR003594">
    <property type="entry name" value="HATPase_dom"/>
</dbReference>
<keyword evidence="19" id="KW-1185">Reference proteome</keyword>
<evidence type="ECO:0000256" key="1">
    <source>
        <dbReference type="ARBA" id="ARBA00000085"/>
    </source>
</evidence>
<protein>
    <recommendedName>
        <fullName evidence="3">histidine kinase</fullName>
        <ecNumber evidence="3">2.7.13.3</ecNumber>
    </recommendedName>
</protein>